<dbReference type="CDD" id="cd16268">
    <property type="entry name" value="EF2_II"/>
    <property type="match status" value="1"/>
</dbReference>
<dbReference type="SMART" id="SM00838">
    <property type="entry name" value="EFG_C"/>
    <property type="match status" value="1"/>
</dbReference>
<dbReference type="Pfam" id="PF00009">
    <property type="entry name" value="GTP_EFTU"/>
    <property type="match status" value="1"/>
</dbReference>
<dbReference type="PROSITE" id="PS51722">
    <property type="entry name" value="G_TR_2"/>
    <property type="match status" value="1"/>
</dbReference>
<dbReference type="InterPro" id="IPR027417">
    <property type="entry name" value="P-loop_NTPase"/>
</dbReference>
<dbReference type="GO" id="GO:0003746">
    <property type="term" value="F:translation elongation factor activity"/>
    <property type="evidence" value="ECO:0007669"/>
    <property type="project" value="UniProtKB-KW"/>
</dbReference>
<reference evidence="11 12" key="2">
    <citation type="journal article" date="2010" name="Proc. Natl. Acad. Sci. U.S.A.">
        <title>Enigmatic, ultrasmall, uncultivated Archaea.</title>
        <authorList>
            <person name="Baker B.J."/>
            <person name="Comolli L.R."/>
            <person name="Dick G.J."/>
            <person name="Hauser L.J."/>
            <person name="Hyatt D."/>
            <person name="Dill B.D."/>
            <person name="Land M.L."/>
            <person name="Verberkmoes N.C."/>
            <person name="Hettich R.L."/>
            <person name="Banfield J.F."/>
        </authorList>
    </citation>
    <scope>NUCLEOTIDE SEQUENCE [LARGE SCALE GENOMIC DNA]</scope>
    <source>
        <strain evidence="11">ARMAN-2</strain>
    </source>
</reference>
<keyword evidence="12" id="KW-1185">Reference proteome</keyword>
<dbReference type="InterPro" id="IPR004161">
    <property type="entry name" value="EFTu-like_2"/>
</dbReference>
<gene>
    <name evidence="11" type="ORF">UNLARM2_0730</name>
</gene>
<dbReference type="InterPro" id="IPR035647">
    <property type="entry name" value="EFG_III/V"/>
</dbReference>
<comment type="function">
    <text evidence="9">Catalyzes the GTP-dependent ribosomal translocation step during translation elongation. During this step, the ribosome changes from the pre-translocational (PRE) to the post-translocational (POST) state as the newly formed A-site-bound peptidyl-tRNA and P-site-bound deacylated tRNA move to the P and E sites, respectively. Catalyzes the coordinated movement of the two tRNA molecules, the mRNA and conformational changes in the ribosome.</text>
</comment>
<dbReference type="Gene3D" id="3.30.70.240">
    <property type="match status" value="1"/>
</dbReference>
<dbReference type="InterPro" id="IPR041095">
    <property type="entry name" value="EFG_II"/>
</dbReference>
<feature type="domain" description="Tr-type G" evidence="10">
    <location>
        <begin position="19"/>
        <end position="260"/>
    </location>
</feature>
<comment type="similarity">
    <text evidence="2">Belongs to the TRAFAC class translation factor GTPase superfamily. Classic translation factor GTPase family. EF-G/EF-2 subfamily.</text>
</comment>
<dbReference type="FunFam" id="3.30.70.870:FF:000002">
    <property type="entry name" value="Translation elongation factor 2"/>
    <property type="match status" value="1"/>
</dbReference>
<dbReference type="InterPro" id="IPR014721">
    <property type="entry name" value="Ribsml_uS5_D2-typ_fold_subgr"/>
</dbReference>
<dbReference type="Pfam" id="PF14492">
    <property type="entry name" value="EFG_III"/>
    <property type="match status" value="1"/>
</dbReference>
<evidence type="ECO:0000256" key="4">
    <source>
        <dbReference type="ARBA" id="ARBA00022490"/>
    </source>
</evidence>
<dbReference type="Gene3D" id="2.40.30.10">
    <property type="entry name" value="Translation factors"/>
    <property type="match status" value="1"/>
</dbReference>
<dbReference type="Pfam" id="PF03144">
    <property type="entry name" value="GTP_EFTU_D2"/>
    <property type="match status" value="1"/>
</dbReference>
<dbReference type="PANTHER" id="PTHR42908:SF3">
    <property type="entry name" value="ELONGATION FACTOR-LIKE GTPASE 1"/>
    <property type="match status" value="1"/>
</dbReference>
<evidence type="ECO:0000256" key="6">
    <source>
        <dbReference type="ARBA" id="ARBA00022768"/>
    </source>
</evidence>
<dbReference type="GO" id="GO:0005525">
    <property type="term" value="F:GTP binding"/>
    <property type="evidence" value="ECO:0007669"/>
    <property type="project" value="UniProtKB-KW"/>
</dbReference>
<dbReference type="InterPro" id="IPR005225">
    <property type="entry name" value="Small_GTP-bd"/>
</dbReference>
<dbReference type="PRINTS" id="PR00315">
    <property type="entry name" value="ELONGATNFCT"/>
</dbReference>
<name>C7DI38_MICA2</name>
<keyword evidence="7" id="KW-0648">Protein biosynthesis</keyword>
<reference evidence="11 12" key="1">
    <citation type="journal article" date="2009" name="Genome Biol.">
        <title>Community-wide analysis of microbial genome sequence signatures.</title>
        <authorList>
            <person name="Dick G.J."/>
            <person name="Andersson A.F."/>
            <person name="Baker B.J."/>
            <person name="Simmons S.L."/>
            <person name="Thomas B.C."/>
            <person name="Yelton A.P."/>
            <person name="Banfield J.F."/>
        </authorList>
    </citation>
    <scope>NUCLEOTIDE SEQUENCE [LARGE SCALE GENOMIC DNA]</scope>
    <source>
        <strain evidence="11">ARMAN-2</strain>
    </source>
</reference>
<organism evidence="11 12">
    <name type="scientific">Candidatus Micrarchaeum acidiphilum ARMAN-2</name>
    <dbReference type="NCBI Taxonomy" id="425595"/>
    <lineage>
        <taxon>Archaea</taxon>
        <taxon>Candidatus Micrarchaeota</taxon>
        <taxon>Candidatus Micrarchaeia</taxon>
        <taxon>Candidatus Micrarchaeales</taxon>
        <taxon>Candidatus Micrarchaeaceae</taxon>
        <taxon>Candidatus Micrarchaeum</taxon>
    </lineage>
</organism>
<dbReference type="SUPFAM" id="SSF54211">
    <property type="entry name" value="Ribosomal protein S5 domain 2-like"/>
    <property type="match status" value="1"/>
</dbReference>
<dbReference type="Pfam" id="PF03764">
    <property type="entry name" value="EFG_IV"/>
    <property type="match status" value="1"/>
</dbReference>
<keyword evidence="6 11" id="KW-0251">Elongation factor</keyword>
<dbReference type="CDD" id="cd01514">
    <property type="entry name" value="Elongation_Factor_C"/>
    <property type="match status" value="1"/>
</dbReference>
<dbReference type="PANTHER" id="PTHR42908">
    <property type="entry name" value="TRANSLATION ELONGATION FACTOR-RELATED"/>
    <property type="match status" value="1"/>
</dbReference>
<dbReference type="InterPro" id="IPR000640">
    <property type="entry name" value="EFG_V-like"/>
</dbReference>
<evidence type="ECO:0000256" key="1">
    <source>
        <dbReference type="ARBA" id="ARBA00004496"/>
    </source>
</evidence>
<dbReference type="InterPro" id="IPR000795">
    <property type="entry name" value="T_Tr_GTP-bd_dom"/>
</dbReference>
<accession>C7DI38</accession>
<keyword evidence="5" id="KW-0547">Nucleotide-binding</keyword>
<proteinExistence type="inferred from homology"/>
<dbReference type="InterPro" id="IPR020568">
    <property type="entry name" value="Ribosomal_Su5_D2-typ_SF"/>
</dbReference>
<keyword evidence="4" id="KW-0963">Cytoplasm</keyword>
<comment type="subcellular location">
    <subcellularLocation>
        <location evidence="1">Cytoplasm</location>
    </subcellularLocation>
</comment>
<protein>
    <recommendedName>
        <fullName evidence="3">Elongation factor 2</fullName>
    </recommendedName>
</protein>
<dbReference type="EMBL" id="GG697241">
    <property type="protein sequence ID" value="EET89612.1"/>
    <property type="molecule type" value="Genomic_DNA"/>
</dbReference>
<dbReference type="GO" id="GO:0003924">
    <property type="term" value="F:GTPase activity"/>
    <property type="evidence" value="ECO:0007669"/>
    <property type="project" value="InterPro"/>
</dbReference>
<evidence type="ECO:0000256" key="8">
    <source>
        <dbReference type="ARBA" id="ARBA00023134"/>
    </source>
</evidence>
<keyword evidence="8" id="KW-0342">GTP-binding</keyword>
<sequence>MVRKEYVVEEIAKMMKEEDRIRNVAIIAHVHHGKTTLTDSLLARAGLISKAVAGDVLYTNYEAIEKDRRMTIKSADISLGFDYNGKDYIINLIDTPGHVDFGGHVTRSMRAVDGVVLVVDPVEGIMPQTETVLRQALKEKAKPVLFVNKVDRLITELRLTQEQTFERLQKLVNDIDKLIEQYAPEEFLKEWRVSVEKGSVAFGSAAKKWAISLPIMAKYKVTFKDIFALTAEGNEKRLQEVAPIDETTLMMMIDHLPSPKVAQRYRIPQIWHGDLNTEDGQAMLNADTTAKTNIVIFNMTYDQHSGEVAVGRVFSGAVKKGTELNISGKPNPQRVQQVGIYMGPERVLVDEIPAGNIAAIVGLKDLSIGDTLSENIIEPFEQIVHYSKPVVTKAIEAKDSRDTTKLIEALRELSKADPTIVTEINQETGEHLVSGMGELHLEIIETKLKDEFQIPIISSPPIVIYRETITDKAGPIEGKTPNKHSKFYVTVEPLGESVQKAIDEGTIREGKPKGQNAIEAMVAAGMDRQVAKNVEYIYNKCVFADVTHGVQYMNEVMELLIDGFQEAIKDGPLAREKCSGIMVNVVDAVIHEDPVHRGPAQIIPAMRNAIYAGMLTAGVYLLEPKQNFTINIPQEYMSSVITFLQSRRGQVLTIEQEREQMSIIAKMPVAETLKGFSNDLRGLTQGRAIWYTEFAGYERLPQDLQDKIVREIRQRKGQPPEPPTASQFIG</sequence>
<dbReference type="Proteomes" id="UP000332487">
    <property type="component" value="Unassembled WGS sequence"/>
</dbReference>
<evidence type="ECO:0000313" key="12">
    <source>
        <dbReference type="Proteomes" id="UP000332487"/>
    </source>
</evidence>
<dbReference type="InterPro" id="IPR009000">
    <property type="entry name" value="Transl_B-barrel_sf"/>
</dbReference>
<evidence type="ECO:0000259" key="10">
    <source>
        <dbReference type="PROSITE" id="PS51722"/>
    </source>
</evidence>
<dbReference type="GO" id="GO:0005829">
    <property type="term" value="C:cytosol"/>
    <property type="evidence" value="ECO:0007669"/>
    <property type="project" value="TreeGrafter"/>
</dbReference>
<dbReference type="Pfam" id="PF00679">
    <property type="entry name" value="EFG_C"/>
    <property type="match status" value="1"/>
</dbReference>
<evidence type="ECO:0000256" key="9">
    <source>
        <dbReference type="ARBA" id="ARBA00024731"/>
    </source>
</evidence>
<dbReference type="AlphaFoldDB" id="C7DI38"/>
<dbReference type="CDD" id="cd01681">
    <property type="entry name" value="aeEF2_snRNP_like_IV"/>
    <property type="match status" value="1"/>
</dbReference>
<evidence type="ECO:0000313" key="11">
    <source>
        <dbReference type="EMBL" id="EET89612.1"/>
    </source>
</evidence>
<dbReference type="Gene3D" id="3.40.50.300">
    <property type="entry name" value="P-loop containing nucleotide triphosphate hydrolases"/>
    <property type="match status" value="1"/>
</dbReference>
<dbReference type="SUPFAM" id="SSF54980">
    <property type="entry name" value="EF-G C-terminal domain-like"/>
    <property type="match status" value="2"/>
</dbReference>
<dbReference type="SMART" id="SM00889">
    <property type="entry name" value="EFG_IV"/>
    <property type="match status" value="1"/>
</dbReference>
<dbReference type="Gene3D" id="3.30.230.10">
    <property type="match status" value="1"/>
</dbReference>
<evidence type="ECO:0000256" key="5">
    <source>
        <dbReference type="ARBA" id="ARBA00022741"/>
    </source>
</evidence>
<dbReference type="GO" id="GO:1990904">
    <property type="term" value="C:ribonucleoprotein complex"/>
    <property type="evidence" value="ECO:0007669"/>
    <property type="project" value="TreeGrafter"/>
</dbReference>
<evidence type="ECO:0000256" key="7">
    <source>
        <dbReference type="ARBA" id="ARBA00022917"/>
    </source>
</evidence>
<evidence type="ECO:0000256" key="3">
    <source>
        <dbReference type="ARBA" id="ARBA00017891"/>
    </source>
</evidence>
<evidence type="ECO:0000256" key="2">
    <source>
        <dbReference type="ARBA" id="ARBA00005870"/>
    </source>
</evidence>
<dbReference type="InterPro" id="IPR004543">
    <property type="entry name" value="Transl_elong_EFG/EF2_arc"/>
</dbReference>
<dbReference type="NCBIfam" id="TIGR00231">
    <property type="entry name" value="small_GTP"/>
    <property type="match status" value="1"/>
</dbReference>
<dbReference type="CDD" id="cd16261">
    <property type="entry name" value="EF2_snRNP_III"/>
    <property type="match status" value="1"/>
</dbReference>
<dbReference type="SUPFAM" id="SSF52540">
    <property type="entry name" value="P-loop containing nucleoside triphosphate hydrolases"/>
    <property type="match status" value="1"/>
</dbReference>
<dbReference type="NCBIfam" id="TIGR00490">
    <property type="entry name" value="aEF-2"/>
    <property type="match status" value="1"/>
</dbReference>
<dbReference type="SUPFAM" id="SSF50447">
    <property type="entry name" value="Translation proteins"/>
    <property type="match status" value="1"/>
</dbReference>
<dbReference type="InterPro" id="IPR005517">
    <property type="entry name" value="Transl_elong_EFG/EF2_IV"/>
</dbReference>
<dbReference type="Gene3D" id="3.30.70.870">
    <property type="entry name" value="Elongation Factor G (Translational Gtpase), domain 3"/>
    <property type="match status" value="1"/>
</dbReference>